<comment type="caution">
    <text evidence="1">The sequence shown here is derived from an EMBL/GenBank/DDBJ whole genome shotgun (WGS) entry which is preliminary data.</text>
</comment>
<sequence>MGYRQADFKKSSKKALFGEFREVEDDVEIGDEPNFNDDAVEEEYMEGDTRL</sequence>
<gene>
    <name evidence="1" type="ORF">PanWU01x14_070890</name>
</gene>
<name>A0A2P5DEA4_PARAD</name>
<evidence type="ECO:0000313" key="2">
    <source>
        <dbReference type="Proteomes" id="UP000237105"/>
    </source>
</evidence>
<evidence type="ECO:0000313" key="1">
    <source>
        <dbReference type="EMBL" id="PON71634.1"/>
    </source>
</evidence>
<dbReference type="AlphaFoldDB" id="A0A2P5DEA4"/>
<proteinExistence type="predicted"/>
<keyword evidence="2" id="KW-1185">Reference proteome</keyword>
<reference evidence="2" key="1">
    <citation type="submission" date="2016-06" db="EMBL/GenBank/DDBJ databases">
        <title>Parallel loss of symbiosis genes in relatives of nitrogen-fixing non-legume Parasponia.</title>
        <authorList>
            <person name="Van Velzen R."/>
            <person name="Holmer R."/>
            <person name="Bu F."/>
            <person name="Rutten L."/>
            <person name="Van Zeijl A."/>
            <person name="Liu W."/>
            <person name="Santuari L."/>
            <person name="Cao Q."/>
            <person name="Sharma T."/>
            <person name="Shen D."/>
            <person name="Roswanjaya Y."/>
            <person name="Wardhani T."/>
            <person name="Kalhor M.S."/>
            <person name="Jansen J."/>
            <person name="Van den Hoogen J."/>
            <person name="Gungor B."/>
            <person name="Hartog M."/>
            <person name="Hontelez J."/>
            <person name="Verver J."/>
            <person name="Yang W.-C."/>
            <person name="Schijlen E."/>
            <person name="Repin R."/>
            <person name="Schilthuizen M."/>
            <person name="Schranz E."/>
            <person name="Heidstra R."/>
            <person name="Miyata K."/>
            <person name="Fedorova E."/>
            <person name="Kohlen W."/>
            <person name="Bisseling T."/>
            <person name="Smit S."/>
            <person name="Geurts R."/>
        </authorList>
    </citation>
    <scope>NUCLEOTIDE SEQUENCE [LARGE SCALE GENOMIC DNA]</scope>
    <source>
        <strain evidence="2">cv. WU1-14</strain>
    </source>
</reference>
<feature type="non-terminal residue" evidence="1">
    <location>
        <position position="51"/>
    </location>
</feature>
<dbReference type="Proteomes" id="UP000237105">
    <property type="component" value="Unassembled WGS sequence"/>
</dbReference>
<organism evidence="1 2">
    <name type="scientific">Parasponia andersonii</name>
    <name type="common">Sponia andersonii</name>
    <dbReference type="NCBI Taxonomy" id="3476"/>
    <lineage>
        <taxon>Eukaryota</taxon>
        <taxon>Viridiplantae</taxon>
        <taxon>Streptophyta</taxon>
        <taxon>Embryophyta</taxon>
        <taxon>Tracheophyta</taxon>
        <taxon>Spermatophyta</taxon>
        <taxon>Magnoliopsida</taxon>
        <taxon>eudicotyledons</taxon>
        <taxon>Gunneridae</taxon>
        <taxon>Pentapetalae</taxon>
        <taxon>rosids</taxon>
        <taxon>fabids</taxon>
        <taxon>Rosales</taxon>
        <taxon>Cannabaceae</taxon>
        <taxon>Parasponia</taxon>
    </lineage>
</organism>
<dbReference type="OrthoDB" id="1934635at2759"/>
<accession>A0A2P5DEA4</accession>
<protein>
    <submittedName>
        <fullName evidence="1">Uncharacterized protein</fullName>
    </submittedName>
</protein>
<dbReference type="EMBL" id="JXTB01000043">
    <property type="protein sequence ID" value="PON71634.1"/>
    <property type="molecule type" value="Genomic_DNA"/>
</dbReference>